<dbReference type="EMBL" id="UINC01016065">
    <property type="protein sequence ID" value="SVA67185.1"/>
    <property type="molecule type" value="Genomic_DNA"/>
</dbReference>
<dbReference type="AlphaFoldDB" id="A0A381XR28"/>
<dbReference type="EMBL" id="UINC01019441">
    <property type="protein sequence ID" value="SVA82305.1"/>
    <property type="molecule type" value="Genomic_DNA"/>
</dbReference>
<gene>
    <name evidence="1" type="ORF">METZ01_LOCUS120039</name>
    <name evidence="2" type="ORF">METZ01_LOCUS135159</name>
</gene>
<accession>A0A381XR28</accession>
<evidence type="ECO:0000313" key="2">
    <source>
        <dbReference type="EMBL" id="SVA82305.1"/>
    </source>
</evidence>
<proteinExistence type="predicted"/>
<sequence length="27" mass="3214">VIRNISNDQFIESHDDPIGLYEKIQRI</sequence>
<feature type="non-terminal residue" evidence="1">
    <location>
        <position position="1"/>
    </location>
</feature>
<reference evidence="1" key="1">
    <citation type="submission" date="2018-05" db="EMBL/GenBank/DDBJ databases">
        <authorList>
            <person name="Lanie J.A."/>
            <person name="Ng W.-L."/>
            <person name="Kazmierczak K.M."/>
            <person name="Andrzejewski T.M."/>
            <person name="Davidsen T.M."/>
            <person name="Wayne K.J."/>
            <person name="Tettelin H."/>
            <person name="Glass J.I."/>
            <person name="Rusch D."/>
            <person name="Podicherti R."/>
            <person name="Tsui H.-C.T."/>
            <person name="Winkler M.E."/>
        </authorList>
    </citation>
    <scope>NUCLEOTIDE SEQUENCE</scope>
</reference>
<protein>
    <submittedName>
        <fullName evidence="1">Uncharacterized protein</fullName>
    </submittedName>
</protein>
<name>A0A381XR28_9ZZZZ</name>
<evidence type="ECO:0000313" key="1">
    <source>
        <dbReference type="EMBL" id="SVA67185.1"/>
    </source>
</evidence>
<organism evidence="1">
    <name type="scientific">marine metagenome</name>
    <dbReference type="NCBI Taxonomy" id="408172"/>
    <lineage>
        <taxon>unclassified sequences</taxon>
        <taxon>metagenomes</taxon>
        <taxon>ecological metagenomes</taxon>
    </lineage>
</organism>